<dbReference type="InterPro" id="IPR036236">
    <property type="entry name" value="Znf_C2H2_sf"/>
</dbReference>
<dbReference type="Gene3D" id="3.30.160.60">
    <property type="entry name" value="Classic Zinc Finger"/>
    <property type="match status" value="2"/>
</dbReference>
<keyword evidence="6" id="KW-0805">Transcription regulation</keyword>
<evidence type="ECO:0000259" key="11">
    <source>
        <dbReference type="PROSITE" id="PS50157"/>
    </source>
</evidence>
<evidence type="ECO:0000256" key="10">
    <source>
        <dbReference type="SAM" id="MobiDB-lite"/>
    </source>
</evidence>
<dbReference type="EnsemblMetazoa" id="XM_003424635">
    <property type="protein sequence ID" value="XP_003424683"/>
    <property type="gene ID" value="LOC100680530"/>
</dbReference>
<dbReference type="GO" id="GO:0003677">
    <property type="term" value="F:DNA binding"/>
    <property type="evidence" value="ECO:0007669"/>
    <property type="project" value="UniProtKB-KW"/>
</dbReference>
<dbReference type="PROSITE" id="PS50157">
    <property type="entry name" value="ZINC_FINGER_C2H2_2"/>
    <property type="match status" value="1"/>
</dbReference>
<keyword evidence="2" id="KW-0479">Metal-binding</keyword>
<dbReference type="OrthoDB" id="10004641at2759"/>
<dbReference type="AlphaFoldDB" id="A0A7M7GGJ4"/>
<feature type="domain" description="C2H2-type" evidence="11">
    <location>
        <begin position="574"/>
        <end position="602"/>
    </location>
</feature>
<dbReference type="PANTHER" id="PTHR24394">
    <property type="entry name" value="ZINC FINGER PROTEIN"/>
    <property type="match status" value="1"/>
</dbReference>
<evidence type="ECO:0000256" key="7">
    <source>
        <dbReference type="ARBA" id="ARBA00023163"/>
    </source>
</evidence>
<evidence type="ECO:0000256" key="5">
    <source>
        <dbReference type="ARBA" id="ARBA00022833"/>
    </source>
</evidence>
<evidence type="ECO:0000313" key="12">
    <source>
        <dbReference type="EnsemblMetazoa" id="XP_003424683"/>
    </source>
</evidence>
<dbReference type="RefSeq" id="XP_003424683.1">
    <property type="nucleotide sequence ID" value="XM_003424635.4"/>
</dbReference>
<sequence>MAELLAGKQKPEEDNNNCIASNKDRDAAATRVKPVMKFGNSGVTSASYSENENNYNLSLNECDCWPEMTPVILNGSDKITTGLPSAAEERIIQAQNRIAKYKNSNSDATISAEKNIHATGVQETKAIMDPHETSSWMEDFELKLSDESHDEIENDENHDSNNVNGKDNSRKSLPRKSPIIRNFYKGAEDPDVVMKEIVDQNIKENVESTPKTKNGKKKNPKRLPKNQTTLMQYMSPASSKNTPSEVRKPQVEPKKEVAISTTAIKLPDGMKNIFNAKVVLERLPSSLLPAVPSNLKRKTSTRIPKVEIAPQSSKTTRKDPSSKFKGYCSKCKTSVDSFSIRSDLKCSKCNKILIFLCVTCDSQFESYHTLTNHRKTKCSVDKQLKCEFCDYKTPFNSNLKLHVDRRHSNKENVVEKLKCSKCKTEFKREMTLKKHLVDCKADSKTSQAAARGNKVETDSNLIERKCPKCRKTIRVTHSENCPRCTNPIEFTCLKCQDVFSKHSCIVHHLKSGCDELFQERQFHCPHCIRLPKDSKKCLFCPYKANAIFNLIEHLKLYHTMTSSADAVDGKIQRHVCTVCGKEFADRSSLRGHKKLCSVENVPMMKCQVCDFKTKFAYNIKRHMATVHSN</sequence>
<proteinExistence type="predicted"/>
<feature type="compositionally biased region" description="Polar residues" evidence="10">
    <location>
        <begin position="227"/>
        <end position="244"/>
    </location>
</feature>
<dbReference type="Proteomes" id="UP000002358">
    <property type="component" value="Chromosome 4"/>
</dbReference>
<keyword evidence="8" id="KW-0539">Nucleus</keyword>
<feature type="compositionally biased region" description="Basic residues" evidence="10">
    <location>
        <begin position="213"/>
        <end position="224"/>
    </location>
</feature>
<evidence type="ECO:0000256" key="9">
    <source>
        <dbReference type="PROSITE-ProRule" id="PRU00042"/>
    </source>
</evidence>
<dbReference type="SMART" id="SM00355">
    <property type="entry name" value="ZnF_C2H2"/>
    <property type="match status" value="7"/>
</dbReference>
<keyword evidence="7" id="KW-0804">Transcription</keyword>
<feature type="region of interest" description="Disordered" evidence="10">
    <location>
        <begin position="203"/>
        <end position="254"/>
    </location>
</feature>
<keyword evidence="5" id="KW-0862">Zinc</keyword>
<organism evidence="12 13">
    <name type="scientific">Nasonia vitripennis</name>
    <name type="common">Parasitic wasp</name>
    <dbReference type="NCBI Taxonomy" id="7425"/>
    <lineage>
        <taxon>Eukaryota</taxon>
        <taxon>Metazoa</taxon>
        <taxon>Ecdysozoa</taxon>
        <taxon>Arthropoda</taxon>
        <taxon>Hexapoda</taxon>
        <taxon>Insecta</taxon>
        <taxon>Pterygota</taxon>
        <taxon>Neoptera</taxon>
        <taxon>Endopterygota</taxon>
        <taxon>Hymenoptera</taxon>
        <taxon>Apocrita</taxon>
        <taxon>Proctotrupomorpha</taxon>
        <taxon>Chalcidoidea</taxon>
        <taxon>Pteromalidae</taxon>
        <taxon>Pteromalinae</taxon>
        <taxon>Nasonia</taxon>
    </lineage>
</organism>
<reference evidence="12" key="1">
    <citation type="submission" date="2021-01" db="UniProtKB">
        <authorList>
            <consortium name="EnsemblMetazoa"/>
        </authorList>
    </citation>
    <scope>IDENTIFICATION</scope>
</reference>
<keyword evidence="4 9" id="KW-0863">Zinc-finger</keyword>
<dbReference type="KEGG" id="nvi:100680530"/>
<evidence type="ECO:0000256" key="4">
    <source>
        <dbReference type="ARBA" id="ARBA00022771"/>
    </source>
</evidence>
<dbReference type="GO" id="GO:0008270">
    <property type="term" value="F:zinc ion binding"/>
    <property type="evidence" value="ECO:0007669"/>
    <property type="project" value="UniProtKB-KW"/>
</dbReference>
<keyword evidence="13" id="KW-1185">Reference proteome</keyword>
<dbReference type="InterPro" id="IPR013087">
    <property type="entry name" value="Znf_C2H2_type"/>
</dbReference>
<accession>A0A7M7GGJ4</accession>
<evidence type="ECO:0000256" key="3">
    <source>
        <dbReference type="ARBA" id="ARBA00022737"/>
    </source>
</evidence>
<protein>
    <recommendedName>
        <fullName evidence="11">C2H2-type domain-containing protein</fullName>
    </recommendedName>
</protein>
<dbReference type="PANTHER" id="PTHR24394:SF48">
    <property type="entry name" value="ZINC FINGER PROTEIN 771"/>
    <property type="match status" value="1"/>
</dbReference>
<keyword evidence="3" id="KW-0677">Repeat</keyword>
<evidence type="ECO:0000256" key="1">
    <source>
        <dbReference type="ARBA" id="ARBA00004123"/>
    </source>
</evidence>
<feature type="region of interest" description="Disordered" evidence="10">
    <location>
        <begin position="1"/>
        <end position="26"/>
    </location>
</feature>
<evidence type="ECO:0000256" key="6">
    <source>
        <dbReference type="ARBA" id="ARBA00023015"/>
    </source>
</evidence>
<feature type="compositionally biased region" description="Basic and acidic residues" evidence="10">
    <location>
        <begin position="245"/>
        <end position="254"/>
    </location>
</feature>
<evidence type="ECO:0000256" key="2">
    <source>
        <dbReference type="ARBA" id="ARBA00022723"/>
    </source>
</evidence>
<comment type="subcellular location">
    <subcellularLocation>
        <location evidence="1">Nucleus</location>
    </subcellularLocation>
</comment>
<dbReference type="GeneID" id="100680530"/>
<feature type="region of interest" description="Disordered" evidence="10">
    <location>
        <begin position="148"/>
        <end position="177"/>
    </location>
</feature>
<dbReference type="GO" id="GO:0000981">
    <property type="term" value="F:DNA-binding transcription factor activity, RNA polymerase II-specific"/>
    <property type="evidence" value="ECO:0007669"/>
    <property type="project" value="TreeGrafter"/>
</dbReference>
<name>A0A7M7GGJ4_NASVI</name>
<dbReference type="SUPFAM" id="SSF57667">
    <property type="entry name" value="beta-beta-alpha zinc fingers"/>
    <property type="match status" value="2"/>
</dbReference>
<evidence type="ECO:0000256" key="8">
    <source>
        <dbReference type="ARBA" id="ARBA00023242"/>
    </source>
</evidence>
<dbReference type="GO" id="GO:0005634">
    <property type="term" value="C:nucleus"/>
    <property type="evidence" value="ECO:0007669"/>
    <property type="project" value="UniProtKB-SubCell"/>
</dbReference>
<evidence type="ECO:0000313" key="13">
    <source>
        <dbReference type="Proteomes" id="UP000002358"/>
    </source>
</evidence>